<dbReference type="AlphaFoldDB" id="A0A812SUW8"/>
<gene>
    <name evidence="1" type="ORF">SNEC2469_LOCUS14106</name>
</gene>
<reference evidence="1" key="1">
    <citation type="submission" date="2021-02" db="EMBL/GenBank/DDBJ databases">
        <authorList>
            <person name="Dougan E. K."/>
            <person name="Rhodes N."/>
            <person name="Thang M."/>
            <person name="Chan C."/>
        </authorList>
    </citation>
    <scope>NUCLEOTIDE SEQUENCE</scope>
</reference>
<evidence type="ECO:0000313" key="1">
    <source>
        <dbReference type="EMBL" id="CAE7495844.1"/>
    </source>
</evidence>
<sequence length="148" mass="16741">VSLLLLEKRGGSRFFALQQTFYLVEPRSDKGYLLSILNPIKLDMPAVLKSHQITELNEDEMGLALEGWAVFLGQQREDPFVKTITDVGIPKACEHYSTQFAAFLRTCEDYVGDLFVPKIGLSEAHVFKQSGELQPLLQSVQEDVRRLL</sequence>
<organism evidence="1 2">
    <name type="scientific">Symbiodinium necroappetens</name>
    <dbReference type="NCBI Taxonomy" id="1628268"/>
    <lineage>
        <taxon>Eukaryota</taxon>
        <taxon>Sar</taxon>
        <taxon>Alveolata</taxon>
        <taxon>Dinophyceae</taxon>
        <taxon>Suessiales</taxon>
        <taxon>Symbiodiniaceae</taxon>
        <taxon>Symbiodinium</taxon>
    </lineage>
</organism>
<feature type="non-terminal residue" evidence="1">
    <location>
        <position position="1"/>
    </location>
</feature>
<dbReference type="OrthoDB" id="10513172at2759"/>
<proteinExistence type="predicted"/>
<protein>
    <submittedName>
        <fullName evidence="1">Uncharacterized protein</fullName>
    </submittedName>
</protein>
<feature type="non-terminal residue" evidence="1">
    <location>
        <position position="148"/>
    </location>
</feature>
<comment type="caution">
    <text evidence="1">The sequence shown here is derived from an EMBL/GenBank/DDBJ whole genome shotgun (WGS) entry which is preliminary data.</text>
</comment>
<name>A0A812SUW8_9DINO</name>
<dbReference type="Proteomes" id="UP000601435">
    <property type="component" value="Unassembled WGS sequence"/>
</dbReference>
<evidence type="ECO:0000313" key="2">
    <source>
        <dbReference type="Proteomes" id="UP000601435"/>
    </source>
</evidence>
<dbReference type="EMBL" id="CAJNJA010022575">
    <property type="protein sequence ID" value="CAE7495844.1"/>
    <property type="molecule type" value="Genomic_DNA"/>
</dbReference>
<keyword evidence="2" id="KW-1185">Reference proteome</keyword>
<accession>A0A812SUW8</accession>